<keyword evidence="1 4" id="KW-0808">Transferase</keyword>
<keyword evidence="2" id="KW-0012">Acyltransferase</keyword>
<accession>A0A3A8B5E0</accession>
<reference evidence="4 5" key="1">
    <citation type="submission" date="2018-09" db="EMBL/GenBank/DDBJ databases">
        <title>Roseovarius spongiae sp. nov., isolated from a marine sponge.</title>
        <authorList>
            <person name="Zhuang L."/>
            <person name="Luo L."/>
        </authorList>
    </citation>
    <scope>NUCLEOTIDE SEQUENCE [LARGE SCALE GENOMIC DNA]</scope>
    <source>
        <strain evidence="4 5">HN-E21</strain>
    </source>
</reference>
<name>A0A3A8B5E0_9RHOB</name>
<evidence type="ECO:0000313" key="4">
    <source>
        <dbReference type="EMBL" id="RKF14656.1"/>
    </source>
</evidence>
<keyword evidence="5" id="KW-1185">Reference proteome</keyword>
<organism evidence="4 5">
    <name type="scientific">Roseovarius spongiae</name>
    <dbReference type="NCBI Taxonomy" id="2320272"/>
    <lineage>
        <taxon>Bacteria</taxon>
        <taxon>Pseudomonadati</taxon>
        <taxon>Pseudomonadota</taxon>
        <taxon>Alphaproteobacteria</taxon>
        <taxon>Rhodobacterales</taxon>
        <taxon>Roseobacteraceae</taxon>
        <taxon>Roseovarius</taxon>
    </lineage>
</organism>
<protein>
    <submittedName>
        <fullName evidence="4">GNAT family N-acetyltransferase</fullName>
    </submittedName>
</protein>
<evidence type="ECO:0000259" key="3">
    <source>
        <dbReference type="PROSITE" id="PS51186"/>
    </source>
</evidence>
<dbReference type="OrthoDB" id="9803233at2"/>
<dbReference type="GO" id="GO:0016747">
    <property type="term" value="F:acyltransferase activity, transferring groups other than amino-acyl groups"/>
    <property type="evidence" value="ECO:0007669"/>
    <property type="project" value="InterPro"/>
</dbReference>
<dbReference type="PANTHER" id="PTHR43877:SF2">
    <property type="entry name" value="AMINOALKYLPHOSPHONATE N-ACETYLTRANSFERASE-RELATED"/>
    <property type="match status" value="1"/>
</dbReference>
<dbReference type="InterPro" id="IPR050832">
    <property type="entry name" value="Bact_Acetyltransf"/>
</dbReference>
<dbReference type="AlphaFoldDB" id="A0A3A8B5E0"/>
<evidence type="ECO:0000256" key="1">
    <source>
        <dbReference type="ARBA" id="ARBA00022679"/>
    </source>
</evidence>
<dbReference type="InterPro" id="IPR016181">
    <property type="entry name" value="Acyl_CoA_acyltransferase"/>
</dbReference>
<evidence type="ECO:0000256" key="2">
    <source>
        <dbReference type="ARBA" id="ARBA00023315"/>
    </source>
</evidence>
<dbReference type="CDD" id="cd04301">
    <property type="entry name" value="NAT_SF"/>
    <property type="match status" value="1"/>
</dbReference>
<comment type="caution">
    <text evidence="4">The sequence shown here is derived from an EMBL/GenBank/DDBJ whole genome shotgun (WGS) entry which is preliminary data.</text>
</comment>
<proteinExistence type="predicted"/>
<dbReference type="PROSITE" id="PS51186">
    <property type="entry name" value="GNAT"/>
    <property type="match status" value="1"/>
</dbReference>
<dbReference type="PANTHER" id="PTHR43877">
    <property type="entry name" value="AMINOALKYLPHOSPHONATE N-ACETYLTRANSFERASE-RELATED-RELATED"/>
    <property type="match status" value="1"/>
</dbReference>
<dbReference type="RefSeq" id="WP_121165346.1">
    <property type="nucleotide sequence ID" value="NZ_RAPE01000002.1"/>
</dbReference>
<dbReference type="Proteomes" id="UP000281128">
    <property type="component" value="Unassembled WGS sequence"/>
</dbReference>
<dbReference type="InterPro" id="IPR000182">
    <property type="entry name" value="GNAT_dom"/>
</dbReference>
<sequence>MLIVEPAHPLDDGPRALLEQSHALMVSLFPPEDNYFLGLDALCAPEVHFIIARIGAEILGAAALVDKGAYGEIKSMFTSPAARGRGVGAALLRALEDHARDNGLAVLKLETARELPEAIRLYERHGFTSCDRFGEYAPNETSYFMQKPLE</sequence>
<dbReference type="SUPFAM" id="SSF55729">
    <property type="entry name" value="Acyl-CoA N-acyltransferases (Nat)"/>
    <property type="match status" value="1"/>
</dbReference>
<evidence type="ECO:0000313" key="5">
    <source>
        <dbReference type="Proteomes" id="UP000281128"/>
    </source>
</evidence>
<dbReference type="Gene3D" id="3.40.630.30">
    <property type="match status" value="1"/>
</dbReference>
<dbReference type="Pfam" id="PF00583">
    <property type="entry name" value="Acetyltransf_1"/>
    <property type="match status" value="1"/>
</dbReference>
<feature type="domain" description="N-acetyltransferase" evidence="3">
    <location>
        <begin position="2"/>
        <end position="150"/>
    </location>
</feature>
<gene>
    <name evidence="4" type="ORF">D6850_07165</name>
</gene>
<dbReference type="EMBL" id="RAPE01000002">
    <property type="protein sequence ID" value="RKF14656.1"/>
    <property type="molecule type" value="Genomic_DNA"/>
</dbReference>